<gene>
    <name evidence="1" type="ORF">GCM10010191_54340</name>
</gene>
<organism evidence="1 2">
    <name type="scientific">Actinomadura vinacea</name>
    <dbReference type="NCBI Taxonomy" id="115336"/>
    <lineage>
        <taxon>Bacteria</taxon>
        <taxon>Bacillati</taxon>
        <taxon>Actinomycetota</taxon>
        <taxon>Actinomycetes</taxon>
        <taxon>Streptosporangiales</taxon>
        <taxon>Thermomonosporaceae</taxon>
        <taxon>Actinomadura</taxon>
    </lineage>
</organism>
<evidence type="ECO:0008006" key="3">
    <source>
        <dbReference type="Google" id="ProtNLM"/>
    </source>
</evidence>
<comment type="caution">
    <text evidence="1">The sequence shown here is derived from an EMBL/GenBank/DDBJ whole genome shotgun (WGS) entry which is preliminary data.</text>
</comment>
<sequence length="77" mass="8618">MKPALPAYAVQVRLGVPRLDLLGESYGTYLMAEYARRNVEQVKVKGNKAYIDREQGTLVWSEGQGYGFPRLTGAGRR</sequence>
<protein>
    <recommendedName>
        <fullName evidence="3">Alpha/beta hydrolase</fullName>
    </recommendedName>
</protein>
<reference evidence="1 2" key="1">
    <citation type="journal article" date="2019" name="Int. J. Syst. Evol. Microbiol.">
        <title>The Global Catalogue of Microorganisms (GCM) 10K type strain sequencing project: providing services to taxonomists for standard genome sequencing and annotation.</title>
        <authorList>
            <consortium name="The Broad Institute Genomics Platform"/>
            <consortium name="The Broad Institute Genome Sequencing Center for Infectious Disease"/>
            <person name="Wu L."/>
            <person name="Ma J."/>
        </authorList>
    </citation>
    <scope>NUCLEOTIDE SEQUENCE [LARGE SCALE GENOMIC DNA]</scope>
    <source>
        <strain evidence="1 2">JCM 3325</strain>
    </source>
</reference>
<proteinExistence type="predicted"/>
<keyword evidence="2" id="KW-1185">Reference proteome</keyword>
<evidence type="ECO:0000313" key="2">
    <source>
        <dbReference type="Proteomes" id="UP001501231"/>
    </source>
</evidence>
<dbReference type="RefSeq" id="WP_344592614.1">
    <property type="nucleotide sequence ID" value="NZ_BAAARW010000020.1"/>
</dbReference>
<dbReference type="Proteomes" id="UP001501231">
    <property type="component" value="Unassembled WGS sequence"/>
</dbReference>
<dbReference type="EMBL" id="BAAARW010000020">
    <property type="protein sequence ID" value="GAA2433284.1"/>
    <property type="molecule type" value="Genomic_DNA"/>
</dbReference>
<name>A0ABN3JLP8_9ACTN</name>
<evidence type="ECO:0000313" key="1">
    <source>
        <dbReference type="EMBL" id="GAA2433284.1"/>
    </source>
</evidence>
<accession>A0ABN3JLP8</accession>